<evidence type="ECO:0000259" key="5">
    <source>
        <dbReference type="SMART" id="SM00858"/>
    </source>
</evidence>
<dbReference type="PANTHER" id="PTHR36307:SF1">
    <property type="entry name" value="FLAGELLA BASAL BODY P-RING FORMATION PROTEIN FLGA"/>
    <property type="match status" value="1"/>
</dbReference>
<reference evidence="6 7" key="1">
    <citation type="submission" date="2019-03" db="EMBL/GenBank/DDBJ databases">
        <title>Genomic Encyclopedia of Type Strains, Phase IV (KMG-IV): sequencing the most valuable type-strain genomes for metagenomic binning, comparative biology and taxonomic classification.</title>
        <authorList>
            <person name="Goeker M."/>
        </authorList>
    </citation>
    <scope>NUCLEOTIDE SEQUENCE [LARGE SCALE GENOMIC DNA]</scope>
    <source>
        <strain evidence="6 7">DSM 2132</strain>
    </source>
</reference>
<dbReference type="GO" id="GO:0042597">
    <property type="term" value="C:periplasmic space"/>
    <property type="evidence" value="ECO:0007669"/>
    <property type="project" value="UniProtKB-SubCell"/>
</dbReference>
<dbReference type="EMBL" id="SLXO01000001">
    <property type="protein sequence ID" value="TCP38576.1"/>
    <property type="molecule type" value="Genomic_DNA"/>
</dbReference>
<dbReference type="InterPro" id="IPR017585">
    <property type="entry name" value="SAF_FlgA"/>
</dbReference>
<evidence type="ECO:0000256" key="4">
    <source>
        <dbReference type="SAM" id="SignalP"/>
    </source>
</evidence>
<dbReference type="InParanoid" id="A0A4V2SQD4"/>
<dbReference type="InterPro" id="IPR006311">
    <property type="entry name" value="TAT_signal"/>
</dbReference>
<comment type="subcellular location">
    <subcellularLocation>
        <location evidence="1">Periplasm</location>
    </subcellularLocation>
</comment>
<dbReference type="Proteomes" id="UP000295399">
    <property type="component" value="Unassembled WGS sequence"/>
</dbReference>
<dbReference type="InterPro" id="IPR013974">
    <property type="entry name" value="SAF"/>
</dbReference>
<evidence type="ECO:0000256" key="2">
    <source>
        <dbReference type="ARBA" id="ARBA00022729"/>
    </source>
</evidence>
<protein>
    <submittedName>
        <fullName evidence="6">Flagella basal body P-ring formation protein FlgA</fullName>
    </submittedName>
</protein>
<dbReference type="AlphaFoldDB" id="A0A4V2SQD4"/>
<dbReference type="NCBIfam" id="TIGR03170">
    <property type="entry name" value="flgA_cterm"/>
    <property type="match status" value="1"/>
</dbReference>
<keyword evidence="6" id="KW-0966">Cell projection</keyword>
<evidence type="ECO:0000256" key="3">
    <source>
        <dbReference type="ARBA" id="ARBA00022764"/>
    </source>
</evidence>
<keyword evidence="3" id="KW-0574">Periplasm</keyword>
<evidence type="ECO:0000313" key="7">
    <source>
        <dbReference type="Proteomes" id="UP000295399"/>
    </source>
</evidence>
<dbReference type="SMART" id="SM00858">
    <property type="entry name" value="SAF"/>
    <property type="match status" value="1"/>
</dbReference>
<dbReference type="GO" id="GO:0044780">
    <property type="term" value="P:bacterial-type flagellum assembly"/>
    <property type="evidence" value="ECO:0007669"/>
    <property type="project" value="InterPro"/>
</dbReference>
<keyword evidence="6" id="KW-0969">Cilium</keyword>
<accession>A0A4V2SQD4</accession>
<dbReference type="RefSeq" id="WP_132707094.1">
    <property type="nucleotide sequence ID" value="NZ_JACIGF010000001.1"/>
</dbReference>
<dbReference type="PROSITE" id="PS51318">
    <property type="entry name" value="TAT"/>
    <property type="match status" value="1"/>
</dbReference>
<keyword evidence="6" id="KW-0282">Flagellum</keyword>
<comment type="caution">
    <text evidence="6">The sequence shown here is derived from an EMBL/GenBank/DDBJ whole genome shotgun (WGS) entry which is preliminary data.</text>
</comment>
<feature type="chain" id="PRO_5020218011" evidence="4">
    <location>
        <begin position="39"/>
        <end position="335"/>
    </location>
</feature>
<dbReference type="PANTHER" id="PTHR36307">
    <property type="entry name" value="FLAGELLA BASAL BODY P-RING FORMATION PROTEIN FLGA"/>
    <property type="match status" value="1"/>
</dbReference>
<dbReference type="Gene3D" id="2.30.30.760">
    <property type="match status" value="1"/>
</dbReference>
<sequence length="335" mass="36126">MTRHQIRPSTRRRPIRFPAVRLAAGLMAGLVAAGAAQAASLKPYARVEGAEIRLSHVVEGAGDAGAMIIGAAPPPGDELVLSASNVVRLARANGVELAEVPAITRIQVERPGLPVGRDEIADRLLQALRDLGYDDDYEVGLLNTRLTVYMPVNADLADLKVDNVRFTEHTGRIMAELVVPQGQGRTERVTLNGMAQRMQHVPVLTRALSPGDTIERADLEWERQPARRVNRGAVLEMEDLLGMSLRRRVRPGQTLRATDVETPQLVERGQLVAMVLQRGALTLTATGKALQSGGDGDLIRLQNTATHRVVEGRVTAGGRVAVGAMGPIRTAQRGF</sequence>
<gene>
    <name evidence="6" type="ORF">EV659_101483</name>
</gene>
<proteinExistence type="predicted"/>
<dbReference type="Gene3D" id="3.90.1210.10">
    <property type="entry name" value="Antifreeze-like/N-acetylneuraminic acid synthase C-terminal domain"/>
    <property type="match status" value="1"/>
</dbReference>
<evidence type="ECO:0000256" key="1">
    <source>
        <dbReference type="ARBA" id="ARBA00004418"/>
    </source>
</evidence>
<name>A0A4V2SQD4_RHOSA</name>
<keyword evidence="2 4" id="KW-0732">Signal</keyword>
<organism evidence="6 7">
    <name type="scientific">Rhodothalassium salexigens DSM 2132</name>
    <dbReference type="NCBI Taxonomy" id="1188247"/>
    <lineage>
        <taxon>Bacteria</taxon>
        <taxon>Pseudomonadati</taxon>
        <taxon>Pseudomonadota</taxon>
        <taxon>Alphaproteobacteria</taxon>
        <taxon>Rhodothalassiales</taxon>
        <taxon>Rhodothalassiaceae</taxon>
        <taxon>Rhodothalassium</taxon>
    </lineage>
</organism>
<dbReference type="CDD" id="cd11614">
    <property type="entry name" value="SAF_CpaB_FlgA_like"/>
    <property type="match status" value="1"/>
</dbReference>
<dbReference type="InterPro" id="IPR039246">
    <property type="entry name" value="Flagellar_FlgA"/>
</dbReference>
<evidence type="ECO:0000313" key="6">
    <source>
        <dbReference type="EMBL" id="TCP38576.1"/>
    </source>
</evidence>
<feature type="signal peptide" evidence="4">
    <location>
        <begin position="1"/>
        <end position="38"/>
    </location>
</feature>
<dbReference type="Pfam" id="PF13144">
    <property type="entry name" value="ChapFlgA"/>
    <property type="match status" value="1"/>
</dbReference>
<keyword evidence="7" id="KW-1185">Reference proteome</keyword>
<feature type="domain" description="SAF" evidence="5">
    <location>
        <begin position="199"/>
        <end position="261"/>
    </location>
</feature>
<dbReference type="OrthoDB" id="5323072at2"/>